<evidence type="ECO:0000256" key="5">
    <source>
        <dbReference type="ARBA" id="ARBA00022833"/>
    </source>
</evidence>
<keyword evidence="3" id="KW-0677">Repeat</keyword>
<feature type="domain" description="BTB" evidence="9">
    <location>
        <begin position="32"/>
        <end position="104"/>
    </location>
</feature>
<dbReference type="PROSITE" id="PS50097">
    <property type="entry name" value="BTB"/>
    <property type="match status" value="1"/>
</dbReference>
<dbReference type="SUPFAM" id="SSF57667">
    <property type="entry name" value="beta-beta-alpha zinc fingers"/>
    <property type="match status" value="1"/>
</dbReference>
<feature type="compositionally biased region" description="Polar residues" evidence="8">
    <location>
        <begin position="415"/>
        <end position="430"/>
    </location>
</feature>
<reference evidence="11" key="1">
    <citation type="submission" date="2022-05" db="EMBL/GenBank/DDBJ databases">
        <authorList>
            <person name="Okamura Y."/>
        </authorList>
    </citation>
    <scope>NUCLEOTIDE SEQUENCE</scope>
</reference>
<feature type="region of interest" description="Disordered" evidence="8">
    <location>
        <begin position="498"/>
        <end position="533"/>
    </location>
</feature>
<dbReference type="FunFam" id="3.30.160.60:FF:001049">
    <property type="entry name" value="zinc finger protein 319"/>
    <property type="match status" value="1"/>
</dbReference>
<comment type="subcellular location">
    <subcellularLocation>
        <location evidence="1">Nucleus</location>
    </subcellularLocation>
</comment>
<dbReference type="GO" id="GO:0003006">
    <property type="term" value="P:developmental process involved in reproduction"/>
    <property type="evidence" value="ECO:0007669"/>
    <property type="project" value="UniProtKB-ARBA"/>
</dbReference>
<gene>
    <name evidence="11" type="ORF">PIBRA_LOCUS3055</name>
</gene>
<feature type="domain" description="C2H2-type" evidence="10">
    <location>
        <begin position="473"/>
        <end position="496"/>
    </location>
</feature>
<dbReference type="InterPro" id="IPR051095">
    <property type="entry name" value="Dros_DevTransReg"/>
</dbReference>
<dbReference type="GO" id="GO:0005634">
    <property type="term" value="C:nucleus"/>
    <property type="evidence" value="ECO:0007669"/>
    <property type="project" value="UniProtKB-SubCell"/>
</dbReference>
<dbReference type="Proteomes" id="UP001152562">
    <property type="component" value="Unassembled WGS sequence"/>
</dbReference>
<dbReference type="PANTHER" id="PTHR23110">
    <property type="entry name" value="BTB DOMAIN TRANSCRIPTION FACTOR"/>
    <property type="match status" value="1"/>
</dbReference>
<keyword evidence="4 7" id="KW-0863">Zinc-finger</keyword>
<dbReference type="Pfam" id="PF12874">
    <property type="entry name" value="zf-met"/>
    <property type="match status" value="1"/>
</dbReference>
<dbReference type="EMBL" id="CALOZG010000003">
    <property type="protein sequence ID" value="CAH4007986.1"/>
    <property type="molecule type" value="Genomic_DNA"/>
</dbReference>
<evidence type="ECO:0000256" key="6">
    <source>
        <dbReference type="ARBA" id="ARBA00023242"/>
    </source>
</evidence>
<name>A0A9P0X558_PIEBR</name>
<dbReference type="SUPFAM" id="SSF54695">
    <property type="entry name" value="POZ domain"/>
    <property type="match status" value="1"/>
</dbReference>
<dbReference type="AlphaFoldDB" id="A0A9P0X558"/>
<feature type="region of interest" description="Disordered" evidence="8">
    <location>
        <begin position="368"/>
        <end position="388"/>
    </location>
</feature>
<dbReference type="Gene3D" id="3.30.160.60">
    <property type="entry name" value="Classic Zinc Finger"/>
    <property type="match status" value="3"/>
</dbReference>
<dbReference type="PANTHER" id="PTHR23110:SF93">
    <property type="entry name" value="ZINC FINGER AND BTB DOMAIN-CONTAINING PROTEIN 14-LIKE PROTEIN"/>
    <property type="match status" value="1"/>
</dbReference>
<keyword evidence="12" id="KW-1185">Reference proteome</keyword>
<evidence type="ECO:0000256" key="1">
    <source>
        <dbReference type="ARBA" id="ARBA00004123"/>
    </source>
</evidence>
<evidence type="ECO:0000256" key="4">
    <source>
        <dbReference type="ARBA" id="ARBA00022771"/>
    </source>
</evidence>
<sequence>MTSTDTYQLKWHSHSSHLNGSVASLLRSERFTDVVLCTMDGSQIPAHKFILSSCSVYFSSLFEGQRSVTRMGGILYVVLPSEISTKALKILVEYMYKGETTVSNEVLDIVLKAGEVLKIRGLWRQTDEIGGDSTPAEKTTTSPSSAKQTEKTKEVSKIALKKDEKILKTFNPIQGQGGRPMFIGPPKLVFIKTSDGTTQAAIRPAVPGTKGQTILVTPAPANTETTTSTITMPTPTISLALDDAEEGIPARIVKRNVVEKKYGKKQKVEASDDIKDDDAGSVSSKKSSQSNSAVEVHVKEEPEWDASSIEEEERSIAEMFQAEMSVKSEPCDDVDVEEEGLLYSPLSCELCAEVFSVPAAWVRHVQHHADHDHHHARKRKRRSDSDDTEETTALLRCDLCQKHFPNPAEWVRHVQSSHTETELALSNNSEPPKRHNRFTDGEQNKKCEQCNKNFTSHASMLIHLRTHTGERPFVCGLCNKGFNVKSNLLRHLRTLHDQVGRRGRQRSRSSASFGAELEPQRRRGPRRRRRTTQAELLALPQAAGRSLLRQEVEIAPLLP</sequence>
<dbReference type="InterPro" id="IPR000210">
    <property type="entry name" value="BTB/POZ_dom"/>
</dbReference>
<dbReference type="GO" id="GO:0006357">
    <property type="term" value="P:regulation of transcription by RNA polymerase II"/>
    <property type="evidence" value="ECO:0007669"/>
    <property type="project" value="TreeGrafter"/>
</dbReference>
<dbReference type="SMART" id="SM00225">
    <property type="entry name" value="BTB"/>
    <property type="match status" value="1"/>
</dbReference>
<dbReference type="Gene3D" id="3.30.710.10">
    <property type="entry name" value="Potassium Channel Kv1.1, Chain A"/>
    <property type="match status" value="1"/>
</dbReference>
<accession>A0A9P0X558</accession>
<dbReference type="InterPro" id="IPR011333">
    <property type="entry name" value="SKP1/BTB/POZ_sf"/>
</dbReference>
<dbReference type="InterPro" id="IPR013087">
    <property type="entry name" value="Znf_C2H2_type"/>
</dbReference>
<keyword evidence="5" id="KW-0862">Zinc</keyword>
<evidence type="ECO:0000313" key="12">
    <source>
        <dbReference type="Proteomes" id="UP001152562"/>
    </source>
</evidence>
<feature type="compositionally biased region" description="Basic residues" evidence="8">
    <location>
        <begin position="522"/>
        <end position="531"/>
    </location>
</feature>
<dbReference type="GO" id="GO:0008270">
    <property type="term" value="F:zinc ion binding"/>
    <property type="evidence" value="ECO:0007669"/>
    <property type="project" value="UniProtKB-KW"/>
</dbReference>
<feature type="domain" description="C2H2-type" evidence="10">
    <location>
        <begin position="395"/>
        <end position="423"/>
    </location>
</feature>
<feature type="compositionally biased region" description="Basic and acidic residues" evidence="8">
    <location>
        <begin position="431"/>
        <end position="444"/>
    </location>
</feature>
<evidence type="ECO:0000259" key="9">
    <source>
        <dbReference type="PROSITE" id="PS50097"/>
    </source>
</evidence>
<dbReference type="GO" id="GO:0048666">
    <property type="term" value="P:neuron development"/>
    <property type="evidence" value="ECO:0007669"/>
    <property type="project" value="UniProtKB-ARBA"/>
</dbReference>
<dbReference type="GO" id="GO:0048513">
    <property type="term" value="P:animal organ development"/>
    <property type="evidence" value="ECO:0007669"/>
    <property type="project" value="UniProtKB-ARBA"/>
</dbReference>
<feature type="compositionally biased region" description="Low complexity" evidence="8">
    <location>
        <begin position="280"/>
        <end position="292"/>
    </location>
</feature>
<organism evidence="11 12">
    <name type="scientific">Pieris brassicae</name>
    <name type="common">White butterfly</name>
    <name type="synonym">Large white butterfly</name>
    <dbReference type="NCBI Taxonomy" id="7116"/>
    <lineage>
        <taxon>Eukaryota</taxon>
        <taxon>Metazoa</taxon>
        <taxon>Ecdysozoa</taxon>
        <taxon>Arthropoda</taxon>
        <taxon>Hexapoda</taxon>
        <taxon>Insecta</taxon>
        <taxon>Pterygota</taxon>
        <taxon>Neoptera</taxon>
        <taxon>Endopterygota</taxon>
        <taxon>Lepidoptera</taxon>
        <taxon>Glossata</taxon>
        <taxon>Ditrysia</taxon>
        <taxon>Papilionoidea</taxon>
        <taxon>Pieridae</taxon>
        <taxon>Pierinae</taxon>
        <taxon>Pieris</taxon>
    </lineage>
</organism>
<feature type="region of interest" description="Disordered" evidence="8">
    <location>
        <begin position="415"/>
        <end position="444"/>
    </location>
</feature>
<evidence type="ECO:0000256" key="3">
    <source>
        <dbReference type="ARBA" id="ARBA00022737"/>
    </source>
</evidence>
<evidence type="ECO:0000256" key="2">
    <source>
        <dbReference type="ARBA" id="ARBA00022723"/>
    </source>
</evidence>
<keyword evidence="6" id="KW-0539">Nucleus</keyword>
<dbReference type="Pfam" id="PF00651">
    <property type="entry name" value="BTB"/>
    <property type="match status" value="1"/>
</dbReference>
<evidence type="ECO:0000313" key="11">
    <source>
        <dbReference type="EMBL" id="CAH4007986.1"/>
    </source>
</evidence>
<feature type="region of interest" description="Disordered" evidence="8">
    <location>
        <begin position="128"/>
        <end position="153"/>
    </location>
</feature>
<keyword evidence="2" id="KW-0479">Metal-binding</keyword>
<proteinExistence type="predicted"/>
<dbReference type="InterPro" id="IPR036236">
    <property type="entry name" value="Znf_C2H2_sf"/>
</dbReference>
<feature type="domain" description="C2H2-type" evidence="10">
    <location>
        <begin position="445"/>
        <end position="472"/>
    </location>
</feature>
<dbReference type="PROSITE" id="PS50157">
    <property type="entry name" value="ZINC_FINGER_C2H2_2"/>
    <property type="match status" value="3"/>
</dbReference>
<dbReference type="Pfam" id="PF00096">
    <property type="entry name" value="zf-C2H2"/>
    <property type="match status" value="2"/>
</dbReference>
<dbReference type="PROSITE" id="PS00028">
    <property type="entry name" value="ZINC_FINGER_C2H2_1"/>
    <property type="match status" value="4"/>
</dbReference>
<dbReference type="SMART" id="SM00355">
    <property type="entry name" value="ZnF_C2H2"/>
    <property type="match status" value="4"/>
</dbReference>
<comment type="caution">
    <text evidence="11">The sequence shown here is derived from an EMBL/GenBank/DDBJ whole genome shotgun (WGS) entry which is preliminary data.</text>
</comment>
<evidence type="ECO:0000256" key="8">
    <source>
        <dbReference type="SAM" id="MobiDB-lite"/>
    </source>
</evidence>
<feature type="region of interest" description="Disordered" evidence="8">
    <location>
        <begin position="265"/>
        <end position="313"/>
    </location>
</feature>
<evidence type="ECO:0000259" key="10">
    <source>
        <dbReference type="PROSITE" id="PS50157"/>
    </source>
</evidence>
<evidence type="ECO:0000256" key="7">
    <source>
        <dbReference type="PROSITE-ProRule" id="PRU00042"/>
    </source>
</evidence>
<feature type="compositionally biased region" description="Polar residues" evidence="8">
    <location>
        <begin position="136"/>
        <end position="147"/>
    </location>
</feature>
<feature type="compositionally biased region" description="Acidic residues" evidence="8">
    <location>
        <begin position="302"/>
        <end position="313"/>
    </location>
</feature>
<protein>
    <submittedName>
        <fullName evidence="11">Uncharacterized protein</fullName>
    </submittedName>
</protein>